<dbReference type="GO" id="GO:0003677">
    <property type="term" value="F:DNA binding"/>
    <property type="evidence" value="ECO:0007669"/>
    <property type="project" value="UniProtKB-KW"/>
</dbReference>
<dbReference type="OrthoDB" id="164285at2"/>
<gene>
    <name evidence="5" type="ORF">EOD42_09205</name>
</gene>
<dbReference type="Gene3D" id="3.90.220.20">
    <property type="entry name" value="DNA methylase specificity domains"/>
    <property type="match status" value="2"/>
</dbReference>
<evidence type="ECO:0000259" key="4">
    <source>
        <dbReference type="Pfam" id="PF01420"/>
    </source>
</evidence>
<name>A0A437MG24_9PROT</name>
<dbReference type="Gene3D" id="1.10.287.1120">
    <property type="entry name" value="Bipartite methylase S protein"/>
    <property type="match status" value="1"/>
</dbReference>
<dbReference type="PANTHER" id="PTHR43140:SF1">
    <property type="entry name" value="TYPE I RESTRICTION ENZYME ECOKI SPECIFICITY SUBUNIT"/>
    <property type="match status" value="1"/>
</dbReference>
<evidence type="ECO:0000313" key="6">
    <source>
        <dbReference type="Proteomes" id="UP000282957"/>
    </source>
</evidence>
<comment type="caution">
    <text evidence="5">The sequence shown here is derived from an EMBL/GenBank/DDBJ whole genome shotgun (WGS) entry which is preliminary data.</text>
</comment>
<protein>
    <submittedName>
        <fullName evidence="5">Restriction endonuclease subunit S</fullName>
    </submittedName>
</protein>
<reference evidence="5 6" key="1">
    <citation type="submission" date="2019-01" db="EMBL/GenBank/DDBJ databases">
        <authorList>
            <person name="Chen W.-M."/>
        </authorList>
    </citation>
    <scope>NUCLEOTIDE SEQUENCE [LARGE SCALE GENOMIC DNA]</scope>
    <source>
        <strain evidence="5 6">CCP-6</strain>
    </source>
</reference>
<dbReference type="SUPFAM" id="SSF116734">
    <property type="entry name" value="DNA methylase specificity domain"/>
    <property type="match status" value="2"/>
</dbReference>
<dbReference type="Proteomes" id="UP000282957">
    <property type="component" value="Unassembled WGS sequence"/>
</dbReference>
<evidence type="ECO:0000256" key="3">
    <source>
        <dbReference type="ARBA" id="ARBA00023125"/>
    </source>
</evidence>
<keyword evidence="5" id="KW-0378">Hydrolase</keyword>
<keyword evidence="3" id="KW-0238">DNA-binding</keyword>
<keyword evidence="6" id="KW-1185">Reference proteome</keyword>
<keyword evidence="2" id="KW-0680">Restriction system</keyword>
<keyword evidence="5" id="KW-0540">Nuclease</keyword>
<feature type="domain" description="Type I restriction modification DNA specificity" evidence="4">
    <location>
        <begin position="226"/>
        <end position="388"/>
    </location>
</feature>
<evidence type="ECO:0000256" key="1">
    <source>
        <dbReference type="ARBA" id="ARBA00010923"/>
    </source>
</evidence>
<dbReference type="GO" id="GO:0004519">
    <property type="term" value="F:endonuclease activity"/>
    <property type="evidence" value="ECO:0007669"/>
    <property type="project" value="UniProtKB-KW"/>
</dbReference>
<keyword evidence="5" id="KW-0255">Endonuclease</keyword>
<accession>A0A437MG24</accession>
<dbReference type="CDD" id="cd17256">
    <property type="entry name" value="RMtype1_S_EcoJA65PI-TRD1-CR1_like"/>
    <property type="match status" value="1"/>
</dbReference>
<dbReference type="AlphaFoldDB" id="A0A437MG24"/>
<dbReference type="PANTHER" id="PTHR43140">
    <property type="entry name" value="TYPE-1 RESTRICTION ENZYME ECOKI SPECIFICITY PROTEIN"/>
    <property type="match status" value="1"/>
</dbReference>
<dbReference type="EMBL" id="SACL01000003">
    <property type="protein sequence ID" value="RVT96587.1"/>
    <property type="molecule type" value="Genomic_DNA"/>
</dbReference>
<dbReference type="RefSeq" id="WP_127787239.1">
    <property type="nucleotide sequence ID" value="NZ_SACL01000003.1"/>
</dbReference>
<organism evidence="5 6">
    <name type="scientific">Rhodovarius crocodyli</name>
    <dbReference type="NCBI Taxonomy" id="1979269"/>
    <lineage>
        <taxon>Bacteria</taxon>
        <taxon>Pseudomonadati</taxon>
        <taxon>Pseudomonadota</taxon>
        <taxon>Alphaproteobacteria</taxon>
        <taxon>Acetobacterales</taxon>
        <taxon>Roseomonadaceae</taxon>
        <taxon>Rhodovarius</taxon>
    </lineage>
</organism>
<comment type="similarity">
    <text evidence="1">Belongs to the type-I restriction system S methylase family.</text>
</comment>
<proteinExistence type="inferred from homology"/>
<sequence>MSFPAYPAYQDSVVEWLGEVPAHWILRRLGYYLAERREKVSDRDFPALSVTKSGIVPQLETAAKTDDGDNRKRVCAKDFVINGRSDRKGSSGLSTLDGSVSLINIVLYPHQPIEMEFVGHLLKSPPFQEEFYRYGKGIVADLWSTNFSEMRNILLAVPPPTEQSAIAAFLDRETGKIDALVAEQERLIALLKEKRQAVISHAVTKGLDPSVPMKDSGIEWLGQVPEHWNVRALSSMVRRGTTITYGIVQAGPDQLDGIPYIRTSDMSGSEFPEQGYLKTTPEIDRAYSRSKVEAGDLVVAIRATVGKTLKVPAHLHGANLTQGTARVSPGPLVDVEYLFLFLNSHSANQGFDAQSKGATFKEITLEMLRKFRVPLPPMSEQRSIVMGLGAKAASFDVLGAEATRAIALLRERRAALISAAVTGKIDVRGLVPETEVAA</sequence>
<dbReference type="Pfam" id="PF01420">
    <property type="entry name" value="Methylase_S"/>
    <property type="match status" value="1"/>
</dbReference>
<evidence type="ECO:0000256" key="2">
    <source>
        <dbReference type="ARBA" id="ARBA00022747"/>
    </source>
</evidence>
<dbReference type="GO" id="GO:0009307">
    <property type="term" value="P:DNA restriction-modification system"/>
    <property type="evidence" value="ECO:0007669"/>
    <property type="project" value="UniProtKB-KW"/>
</dbReference>
<dbReference type="InterPro" id="IPR044946">
    <property type="entry name" value="Restrct_endonuc_typeI_TRD_sf"/>
</dbReference>
<evidence type="ECO:0000313" key="5">
    <source>
        <dbReference type="EMBL" id="RVT96587.1"/>
    </source>
</evidence>
<dbReference type="InterPro" id="IPR051212">
    <property type="entry name" value="Type-I_RE_S_subunit"/>
</dbReference>
<dbReference type="InterPro" id="IPR000055">
    <property type="entry name" value="Restrct_endonuc_typeI_TRD"/>
</dbReference>